<proteinExistence type="predicted"/>
<sequence>MNQGFTLIELVVVISIVAITVSLVLPRVWDMQRQARIGHLNYARGAVHSSATLVHSALLVRNGMPDATPCVGGGVADNRLEGPGTVCTEQGLVRTINGYPASVNPGAPGAPGILGAAGIGTSFHATEAELRAEGYAVSVANGTTTISRADAPNPLQCGFSYIESLVARTAASISQSVITGC</sequence>
<dbReference type="EMBL" id="QUSW01000002">
    <property type="protein sequence ID" value="RQP25312.1"/>
    <property type="molecule type" value="Genomic_DNA"/>
</dbReference>
<dbReference type="Pfam" id="PF07963">
    <property type="entry name" value="N_methyl"/>
    <property type="match status" value="1"/>
</dbReference>
<keyword evidence="1" id="KW-1133">Transmembrane helix</keyword>
<dbReference type="SUPFAM" id="SSF54523">
    <property type="entry name" value="Pili subunits"/>
    <property type="match status" value="1"/>
</dbReference>
<dbReference type="InterPro" id="IPR045584">
    <property type="entry name" value="Pilin-like"/>
</dbReference>
<reference evidence="2 3" key="2">
    <citation type="submission" date="2018-12" db="EMBL/GenBank/DDBJ databases">
        <title>Rhizobacter gummiphilus sp. nov., a rubber-degrading bacterium isolated from the soil of a botanical garden in Japan.</title>
        <authorList>
            <person name="Shunsuke S.S."/>
        </authorList>
    </citation>
    <scope>NUCLEOTIDE SEQUENCE [LARGE SCALE GENOMIC DNA]</scope>
    <source>
        <strain evidence="2 3">S-16</strain>
    </source>
</reference>
<dbReference type="NCBIfam" id="TIGR02532">
    <property type="entry name" value="IV_pilin_GFxxxE"/>
    <property type="match status" value="1"/>
</dbReference>
<dbReference type="PROSITE" id="PS00409">
    <property type="entry name" value="PROKAR_NTER_METHYL"/>
    <property type="match status" value="1"/>
</dbReference>
<feature type="transmembrane region" description="Helical" evidence="1">
    <location>
        <begin position="6"/>
        <end position="26"/>
    </location>
</feature>
<organism evidence="2 3">
    <name type="scientific">Piscinibacter terrae</name>
    <dbReference type="NCBI Taxonomy" id="2496871"/>
    <lineage>
        <taxon>Bacteria</taxon>
        <taxon>Pseudomonadati</taxon>
        <taxon>Pseudomonadota</taxon>
        <taxon>Betaproteobacteria</taxon>
        <taxon>Burkholderiales</taxon>
        <taxon>Sphaerotilaceae</taxon>
        <taxon>Piscinibacter</taxon>
    </lineage>
</organism>
<keyword evidence="3" id="KW-1185">Reference proteome</keyword>
<keyword evidence="1" id="KW-0472">Membrane</keyword>
<evidence type="ECO:0000313" key="2">
    <source>
        <dbReference type="EMBL" id="RQP25312.1"/>
    </source>
</evidence>
<evidence type="ECO:0000256" key="1">
    <source>
        <dbReference type="SAM" id="Phobius"/>
    </source>
</evidence>
<protein>
    <submittedName>
        <fullName evidence="2">Prepilin-type N-terminal cleavage/methylation domain-containing protein</fullName>
    </submittedName>
</protein>
<dbReference type="AlphaFoldDB" id="A0A3N7J301"/>
<comment type="caution">
    <text evidence="2">The sequence shown here is derived from an EMBL/GenBank/DDBJ whole genome shotgun (WGS) entry which is preliminary data.</text>
</comment>
<dbReference type="OrthoDB" id="5568293at2"/>
<dbReference type="InterPro" id="IPR012902">
    <property type="entry name" value="N_methyl_site"/>
</dbReference>
<accession>A0A3N7J301</accession>
<reference evidence="2 3" key="1">
    <citation type="submission" date="2018-08" db="EMBL/GenBank/DDBJ databases">
        <authorList>
            <person name="Khan S.A."/>
            <person name="Jeon C.O."/>
            <person name="Chun B.H."/>
            <person name="Jeong S.E."/>
        </authorList>
    </citation>
    <scope>NUCLEOTIDE SEQUENCE [LARGE SCALE GENOMIC DNA]</scope>
    <source>
        <strain evidence="2 3">S-16</strain>
    </source>
</reference>
<keyword evidence="1" id="KW-0812">Transmembrane</keyword>
<dbReference type="Proteomes" id="UP000267464">
    <property type="component" value="Unassembled WGS sequence"/>
</dbReference>
<gene>
    <name evidence="2" type="ORF">DZC73_10820</name>
</gene>
<dbReference type="RefSeq" id="WP_124540222.1">
    <property type="nucleotide sequence ID" value="NZ_QUSW01000002.1"/>
</dbReference>
<evidence type="ECO:0000313" key="3">
    <source>
        <dbReference type="Proteomes" id="UP000267464"/>
    </source>
</evidence>
<name>A0A3N7J301_9BURK</name>
<dbReference type="Gene3D" id="3.30.700.10">
    <property type="entry name" value="Glycoprotein, Type 4 Pilin"/>
    <property type="match status" value="1"/>
</dbReference>